<evidence type="ECO:0000256" key="1">
    <source>
        <dbReference type="ARBA" id="ARBA00001957"/>
    </source>
</evidence>
<evidence type="ECO:0000256" key="2">
    <source>
        <dbReference type="ARBA" id="ARBA00022450"/>
    </source>
</evidence>
<dbReference type="Gene3D" id="3.30.559.10">
    <property type="entry name" value="Chloramphenicol acetyltransferase-like domain"/>
    <property type="match status" value="1"/>
</dbReference>
<dbReference type="InterPro" id="IPR001242">
    <property type="entry name" value="Condensation_dom"/>
</dbReference>
<dbReference type="PROSITE" id="PS00012">
    <property type="entry name" value="PHOSPHOPANTETHEINE"/>
    <property type="match status" value="1"/>
</dbReference>
<dbReference type="InterPro" id="IPR006162">
    <property type="entry name" value="Ppantetheine_attach_site"/>
</dbReference>
<evidence type="ECO:0000256" key="3">
    <source>
        <dbReference type="ARBA" id="ARBA00022553"/>
    </source>
</evidence>
<gene>
    <name evidence="5" type="ORF">ACFORO_29070</name>
</gene>
<accession>A0ABV7QQE1</accession>
<dbReference type="Gene3D" id="3.30.559.30">
    <property type="entry name" value="Nonribosomal peptide synthetase, condensation domain"/>
    <property type="match status" value="1"/>
</dbReference>
<dbReference type="CDD" id="cd19540">
    <property type="entry name" value="LCL_NRPS-like"/>
    <property type="match status" value="1"/>
</dbReference>
<evidence type="ECO:0000313" key="6">
    <source>
        <dbReference type="Proteomes" id="UP001595764"/>
    </source>
</evidence>
<keyword evidence="2" id="KW-0596">Phosphopantetheine</keyword>
<dbReference type="Gene3D" id="1.10.1200.10">
    <property type="entry name" value="ACP-like"/>
    <property type="match status" value="1"/>
</dbReference>
<organism evidence="5 6">
    <name type="scientific">Amycolatopsis halotolerans</name>
    <dbReference type="NCBI Taxonomy" id="330083"/>
    <lineage>
        <taxon>Bacteria</taxon>
        <taxon>Bacillati</taxon>
        <taxon>Actinomycetota</taxon>
        <taxon>Actinomycetes</taxon>
        <taxon>Pseudonocardiales</taxon>
        <taxon>Pseudonocardiaceae</taxon>
        <taxon>Amycolatopsis</taxon>
    </lineage>
</organism>
<dbReference type="SUPFAM" id="SSF56801">
    <property type="entry name" value="Acetyl-CoA synthetase-like"/>
    <property type="match status" value="2"/>
</dbReference>
<dbReference type="InterPro" id="IPR042099">
    <property type="entry name" value="ANL_N_sf"/>
</dbReference>
<dbReference type="Pfam" id="PF00501">
    <property type="entry name" value="AMP-binding"/>
    <property type="match status" value="1"/>
</dbReference>
<keyword evidence="3" id="KW-0597">Phosphoprotein</keyword>
<dbReference type="PROSITE" id="PS50075">
    <property type="entry name" value="CARRIER"/>
    <property type="match status" value="1"/>
</dbReference>
<dbReference type="Gene3D" id="3.30.300.30">
    <property type="match status" value="1"/>
</dbReference>
<dbReference type="InterPro" id="IPR036736">
    <property type="entry name" value="ACP-like_sf"/>
</dbReference>
<evidence type="ECO:0000259" key="4">
    <source>
        <dbReference type="PROSITE" id="PS50075"/>
    </source>
</evidence>
<dbReference type="SUPFAM" id="SSF47336">
    <property type="entry name" value="ACP-like"/>
    <property type="match status" value="1"/>
</dbReference>
<name>A0ABV7QQE1_9PSEU</name>
<feature type="non-terminal residue" evidence="5">
    <location>
        <position position="956"/>
    </location>
</feature>
<dbReference type="EMBL" id="JBHRWI010000038">
    <property type="protein sequence ID" value="MFC3514251.1"/>
    <property type="molecule type" value="Genomic_DNA"/>
</dbReference>
<keyword evidence="6" id="KW-1185">Reference proteome</keyword>
<dbReference type="InterPro" id="IPR045851">
    <property type="entry name" value="AMP-bd_C_sf"/>
</dbReference>
<protein>
    <submittedName>
        <fullName evidence="5">Condensation domain-containing protein</fullName>
    </submittedName>
</protein>
<dbReference type="PANTHER" id="PTHR45527:SF1">
    <property type="entry name" value="FATTY ACID SYNTHASE"/>
    <property type="match status" value="1"/>
</dbReference>
<dbReference type="RefSeq" id="WP_377896670.1">
    <property type="nucleotide sequence ID" value="NZ_JBHRWI010000038.1"/>
</dbReference>
<dbReference type="InterPro" id="IPR020806">
    <property type="entry name" value="PKS_PP-bd"/>
</dbReference>
<comment type="cofactor">
    <cofactor evidence="1">
        <name>pantetheine 4'-phosphate</name>
        <dbReference type="ChEBI" id="CHEBI:47942"/>
    </cofactor>
</comment>
<dbReference type="PROSITE" id="PS00455">
    <property type="entry name" value="AMP_BINDING"/>
    <property type="match status" value="1"/>
</dbReference>
<dbReference type="Proteomes" id="UP001595764">
    <property type="component" value="Unassembled WGS sequence"/>
</dbReference>
<dbReference type="SMART" id="SM00823">
    <property type="entry name" value="PKS_PP"/>
    <property type="match status" value="1"/>
</dbReference>
<dbReference type="Pfam" id="PF00668">
    <property type="entry name" value="Condensation"/>
    <property type="match status" value="1"/>
</dbReference>
<dbReference type="Gene3D" id="3.40.50.12780">
    <property type="entry name" value="N-terminal domain of ligase-like"/>
    <property type="match status" value="1"/>
</dbReference>
<dbReference type="PANTHER" id="PTHR45527">
    <property type="entry name" value="NONRIBOSOMAL PEPTIDE SYNTHETASE"/>
    <property type="match status" value="1"/>
</dbReference>
<dbReference type="InterPro" id="IPR020845">
    <property type="entry name" value="AMP-binding_CS"/>
</dbReference>
<feature type="non-terminal residue" evidence="5">
    <location>
        <position position="1"/>
    </location>
</feature>
<dbReference type="InterPro" id="IPR023213">
    <property type="entry name" value="CAT-like_dom_sf"/>
</dbReference>
<sequence length="956" mass="102630">PQLTTYLTTTQPIDTRELRRFAADRLPAHMVPSAFVILDSVPLSPNGKLDADALPAPAPAEPGRPARTFQEEILTGLFAEVLGLPRVGVDNNFFELGGHSLLATRLVSRVRSVFDAEVPIRTLFDAPTVAAFGRMLTGAGRSRARLAPRPRPEVLPLSYAQQRLWFLNRMDNAAPAYNVSFSLRLLGPLEAGTVEAALNDVVARHESLRTIFPEVDGDPRQLVRPADEVRSVLTPDAVAKGALAGYLAEHSQYPFDLTAEVPFRARLAAVGPEEHVLLLVFHHIASDGWSMTPLLRDLAAAYRARRDGSAPVWTPLPVQYADYTLWHRELLGDLAAPGTLGAAQLGFWRETLAGLPATLRLPFDRPRPAVTTGRGGVVGFRFDTDLHAGMIDLARTSGASLFMVVQASLAALLTKLGAGADIPIGAPVAGRTDDALDELVGFFVNTLVLRTDTSGDPSPRRLLARVRTADLAAFSHQDLPFEQLVAALNPERSLAWHPLFQVILTLDNTPDAELDLDGLRTTMAPALADVAKFDLSVHLAEERDADGPVGIAGMLEFNADVFDRATAETIVTRWQRLLASMLADPDRPLSRHDVLSPGERRKLLKEANDNSADVPDATVVEQFERQAGTTPDRTAVVTAAGDAVGYRTLEARANRLARHLSFTYGVGPGSIVALALRHSAEVPVAVFAVLKTGASYLPLDPDSPAVRVRHMLDDARPDVVLSMKDVRLPGAGVAVLRLDDATTAAEVAARSDAPLAVQIHPESLAYLIFTSGTTGRPKAAAVTHRGLATYLHWCGKRYPSLSVAAPLYSSLAFDLTVTSLFGPLVSGGSVYVADVLHGEAVSAAGPRFLKATPSHLPLLLENGDAWPVTGELVLGGEPLRGAELDRWRARNPGATVINEYGPTETTVGCMEYRIPPGAPIDRGVLTLGRLADNVQGYVLDGFLQPVPPGTTGELHL</sequence>
<dbReference type="SUPFAM" id="SSF52777">
    <property type="entry name" value="CoA-dependent acyltransferases"/>
    <property type="match status" value="2"/>
</dbReference>
<dbReference type="InterPro" id="IPR009081">
    <property type="entry name" value="PP-bd_ACP"/>
</dbReference>
<proteinExistence type="predicted"/>
<feature type="domain" description="Carrier" evidence="4">
    <location>
        <begin position="65"/>
        <end position="140"/>
    </location>
</feature>
<dbReference type="InterPro" id="IPR000873">
    <property type="entry name" value="AMP-dep_synth/lig_dom"/>
</dbReference>
<dbReference type="Pfam" id="PF00550">
    <property type="entry name" value="PP-binding"/>
    <property type="match status" value="1"/>
</dbReference>
<evidence type="ECO:0000313" key="5">
    <source>
        <dbReference type="EMBL" id="MFC3514251.1"/>
    </source>
</evidence>
<comment type="caution">
    <text evidence="5">The sequence shown here is derived from an EMBL/GenBank/DDBJ whole genome shotgun (WGS) entry which is preliminary data.</text>
</comment>
<reference evidence="6" key="1">
    <citation type="journal article" date="2019" name="Int. J. Syst. Evol. Microbiol.">
        <title>The Global Catalogue of Microorganisms (GCM) 10K type strain sequencing project: providing services to taxonomists for standard genome sequencing and annotation.</title>
        <authorList>
            <consortium name="The Broad Institute Genomics Platform"/>
            <consortium name="The Broad Institute Genome Sequencing Center for Infectious Disease"/>
            <person name="Wu L."/>
            <person name="Ma J."/>
        </authorList>
    </citation>
    <scope>NUCLEOTIDE SEQUENCE [LARGE SCALE GENOMIC DNA]</scope>
    <source>
        <strain evidence="6">CGMCC 4.7682</strain>
    </source>
</reference>